<sequence>MKKTLNDPNSKPNEKVRHEYIIDMANGIFYLHNNGILHRDIKPANLLIFSTEMEDTILAKLTDFGSSRNLNQLMKNMTFTKGIGTPAYMAPEILKKERYQMPSDIFSFAITMYETFAWRAAYSKEKFKFEWSIADFVSHGNRLEKDDNISTEEFDIIQKAWCAEPDKRTKINEIINALKSLV</sequence>
<dbReference type="PROSITE" id="PS50011">
    <property type="entry name" value="PROTEIN_KINASE_DOM"/>
    <property type="match status" value="1"/>
</dbReference>
<dbReference type="Pfam" id="PF00069">
    <property type="entry name" value="Pkinase"/>
    <property type="match status" value="1"/>
</dbReference>
<dbReference type="InterPro" id="IPR000719">
    <property type="entry name" value="Prot_kinase_dom"/>
</dbReference>
<dbReference type="InterPro" id="IPR053215">
    <property type="entry name" value="TKL_Ser/Thr_kinase"/>
</dbReference>
<evidence type="ECO:0000259" key="1">
    <source>
        <dbReference type="PROSITE" id="PS50011"/>
    </source>
</evidence>
<dbReference type="PROSITE" id="PS00108">
    <property type="entry name" value="PROTEIN_KINASE_ST"/>
    <property type="match status" value="1"/>
</dbReference>
<organism evidence="2 3">
    <name type="scientific">Entamoeba invadens IP1</name>
    <dbReference type="NCBI Taxonomy" id="370355"/>
    <lineage>
        <taxon>Eukaryota</taxon>
        <taxon>Amoebozoa</taxon>
        <taxon>Evosea</taxon>
        <taxon>Archamoebae</taxon>
        <taxon>Mastigamoebida</taxon>
        <taxon>Entamoebidae</taxon>
        <taxon>Entamoeba</taxon>
    </lineage>
</organism>
<name>A0A0A1TWG6_ENTIV</name>
<dbReference type="OrthoDB" id="10261027at2759"/>
<dbReference type="VEuPathDB" id="AmoebaDB:EIN_395680"/>
<evidence type="ECO:0000313" key="2">
    <source>
        <dbReference type="EMBL" id="ELP85511.1"/>
    </source>
</evidence>
<gene>
    <name evidence="2" type="ORF">EIN_395680</name>
</gene>
<dbReference type="GO" id="GO:0005524">
    <property type="term" value="F:ATP binding"/>
    <property type="evidence" value="ECO:0007669"/>
    <property type="project" value="InterPro"/>
</dbReference>
<dbReference type="RefSeq" id="XP_004184857.1">
    <property type="nucleotide sequence ID" value="XM_004184809.1"/>
</dbReference>
<dbReference type="SUPFAM" id="SSF56112">
    <property type="entry name" value="Protein kinase-like (PK-like)"/>
    <property type="match status" value="1"/>
</dbReference>
<dbReference type="PANTHER" id="PTHR45756:SF1">
    <property type="entry name" value="PROTEIN KINASE DOMAIN CONTAINING PROTEIN"/>
    <property type="match status" value="1"/>
</dbReference>
<keyword evidence="2" id="KW-0723">Serine/threonine-protein kinase</keyword>
<dbReference type="PANTHER" id="PTHR45756">
    <property type="entry name" value="PALMITOYLTRANSFERASE"/>
    <property type="match status" value="1"/>
</dbReference>
<keyword evidence="3" id="KW-1185">Reference proteome</keyword>
<keyword evidence="2" id="KW-0808">Transferase</keyword>
<reference evidence="2 3" key="1">
    <citation type="submission" date="2012-10" db="EMBL/GenBank/DDBJ databases">
        <authorList>
            <person name="Zafar N."/>
            <person name="Inman J."/>
            <person name="Hall N."/>
            <person name="Lorenzi H."/>
            <person name="Caler E."/>
        </authorList>
    </citation>
    <scope>NUCLEOTIDE SEQUENCE [LARGE SCALE GENOMIC DNA]</scope>
    <source>
        <strain evidence="2 3">IP1</strain>
    </source>
</reference>
<dbReference type="Gene3D" id="1.10.510.10">
    <property type="entry name" value="Transferase(Phosphotransferase) domain 1"/>
    <property type="match status" value="1"/>
</dbReference>
<accession>A0A0A1TWG6</accession>
<dbReference type="GO" id="GO:0004674">
    <property type="term" value="F:protein serine/threonine kinase activity"/>
    <property type="evidence" value="ECO:0007669"/>
    <property type="project" value="UniProtKB-KW"/>
</dbReference>
<dbReference type="InterPro" id="IPR008271">
    <property type="entry name" value="Ser/Thr_kinase_AS"/>
</dbReference>
<dbReference type="Proteomes" id="UP000014680">
    <property type="component" value="Unassembled WGS sequence"/>
</dbReference>
<keyword evidence="2" id="KW-0418">Kinase</keyword>
<evidence type="ECO:0000313" key="3">
    <source>
        <dbReference type="Proteomes" id="UP000014680"/>
    </source>
</evidence>
<dbReference type="EMBL" id="KB207060">
    <property type="protein sequence ID" value="ELP85511.1"/>
    <property type="molecule type" value="Genomic_DNA"/>
</dbReference>
<feature type="domain" description="Protein kinase" evidence="1">
    <location>
        <begin position="1"/>
        <end position="182"/>
    </location>
</feature>
<dbReference type="SMART" id="SM00220">
    <property type="entry name" value="S_TKc"/>
    <property type="match status" value="1"/>
</dbReference>
<dbReference type="GeneID" id="14884489"/>
<dbReference type="InterPro" id="IPR011009">
    <property type="entry name" value="Kinase-like_dom_sf"/>
</dbReference>
<protein>
    <submittedName>
        <fullName evidence="2">Proto-oncogene serine/threonine protein kinase mos, putative</fullName>
    </submittedName>
</protein>
<dbReference type="KEGG" id="eiv:EIN_395680"/>
<proteinExistence type="predicted"/>
<dbReference type="AlphaFoldDB" id="A0A0A1TWG6"/>